<dbReference type="Gene3D" id="3.40.50.1820">
    <property type="entry name" value="alpha/beta hydrolase"/>
    <property type="match status" value="1"/>
</dbReference>
<dbReference type="SUPFAM" id="SSF53474">
    <property type="entry name" value="alpha/beta-Hydrolases"/>
    <property type="match status" value="1"/>
</dbReference>
<evidence type="ECO:0000256" key="1">
    <source>
        <dbReference type="ARBA" id="ARBA00022801"/>
    </source>
</evidence>
<sequence length="269" mass="28369">MGTKTETVQLRGLRFRIRLDGPEGAPWLVFSNSLLTDLTVWDDQVAAFGNRYRILRYDQRGHGGTEVPAAATHLDELAADAAALMRHVGATQAAFIGVSMGAATAMLLASREPALVSAVVASDGQAGTAPGGAASWQERIDFARANGMEAVAEMTVARWFTARSRQGHPALARLRAMIASTPLEGFVACATALQNYGFRDALPGLRQPVLLLAGAEDGAMPTSMRALAEVIPDSRFLEIPQAGHLPGIEAPDAFNAAVGAFLAEHAPAR</sequence>
<dbReference type="PANTHER" id="PTHR43798">
    <property type="entry name" value="MONOACYLGLYCEROL LIPASE"/>
    <property type="match status" value="1"/>
</dbReference>
<proteinExistence type="predicted"/>
<dbReference type="InterPro" id="IPR000073">
    <property type="entry name" value="AB_hydrolase_1"/>
</dbReference>
<accession>A0ABS3KLM6</accession>
<dbReference type="InterPro" id="IPR029058">
    <property type="entry name" value="AB_hydrolase_fold"/>
</dbReference>
<keyword evidence="1 3" id="KW-0378">Hydrolase</keyword>
<evidence type="ECO:0000259" key="2">
    <source>
        <dbReference type="Pfam" id="PF00561"/>
    </source>
</evidence>
<dbReference type="PRINTS" id="PR00111">
    <property type="entry name" value="ABHYDROLASE"/>
</dbReference>
<comment type="caution">
    <text evidence="3">The sequence shown here is derived from an EMBL/GenBank/DDBJ whole genome shotgun (WGS) entry which is preliminary data.</text>
</comment>
<dbReference type="Pfam" id="PF00561">
    <property type="entry name" value="Abhydrolase_1"/>
    <property type="match status" value="1"/>
</dbReference>
<gene>
    <name evidence="3" type="ORF">IAI61_04955</name>
</gene>
<evidence type="ECO:0000313" key="3">
    <source>
        <dbReference type="EMBL" id="MBO1078369.1"/>
    </source>
</evidence>
<dbReference type="EMBL" id="JACTNG010000002">
    <property type="protein sequence ID" value="MBO1078369.1"/>
    <property type="molecule type" value="Genomic_DNA"/>
</dbReference>
<name>A0ABS3KLM6_9PROT</name>
<keyword evidence="4" id="KW-1185">Reference proteome</keyword>
<feature type="domain" description="AB hydrolase-1" evidence="2">
    <location>
        <begin position="26"/>
        <end position="251"/>
    </location>
</feature>
<organism evidence="3 4">
    <name type="scientific">Roseomonas haemaphysalidis</name>
    <dbReference type="NCBI Taxonomy" id="2768162"/>
    <lineage>
        <taxon>Bacteria</taxon>
        <taxon>Pseudomonadati</taxon>
        <taxon>Pseudomonadota</taxon>
        <taxon>Alphaproteobacteria</taxon>
        <taxon>Acetobacterales</taxon>
        <taxon>Roseomonadaceae</taxon>
        <taxon>Roseomonas</taxon>
    </lineage>
</organism>
<dbReference type="PANTHER" id="PTHR43798:SF31">
    <property type="entry name" value="AB HYDROLASE SUPERFAMILY PROTEIN YCLE"/>
    <property type="match status" value="1"/>
</dbReference>
<dbReference type="InterPro" id="IPR050266">
    <property type="entry name" value="AB_hydrolase_sf"/>
</dbReference>
<dbReference type="Proteomes" id="UP001518989">
    <property type="component" value="Unassembled WGS sequence"/>
</dbReference>
<dbReference type="GO" id="GO:0016787">
    <property type="term" value="F:hydrolase activity"/>
    <property type="evidence" value="ECO:0007669"/>
    <property type="project" value="UniProtKB-KW"/>
</dbReference>
<evidence type="ECO:0000313" key="4">
    <source>
        <dbReference type="Proteomes" id="UP001518989"/>
    </source>
</evidence>
<reference evidence="3 4" key="1">
    <citation type="submission" date="2020-09" db="EMBL/GenBank/DDBJ databases">
        <title>Roseomonas.</title>
        <authorList>
            <person name="Zhu W."/>
        </authorList>
    </citation>
    <scope>NUCLEOTIDE SEQUENCE [LARGE SCALE GENOMIC DNA]</scope>
    <source>
        <strain evidence="3 4">573</strain>
    </source>
</reference>
<dbReference type="RefSeq" id="WP_207415796.1">
    <property type="nucleotide sequence ID" value="NZ_CP061178.1"/>
</dbReference>
<protein>
    <submittedName>
        <fullName evidence="3">Alpha/beta fold hydrolase</fullName>
    </submittedName>
</protein>